<evidence type="ECO:0000313" key="3">
    <source>
        <dbReference type="Proteomes" id="UP000664317"/>
    </source>
</evidence>
<dbReference type="SUPFAM" id="SSF46689">
    <property type="entry name" value="Homeodomain-like"/>
    <property type="match status" value="1"/>
</dbReference>
<protein>
    <submittedName>
        <fullName evidence="2">Transposase</fullName>
    </submittedName>
</protein>
<name>A0ABS3CAZ9_9BACT</name>
<dbReference type="InterPro" id="IPR009057">
    <property type="entry name" value="Homeodomain-like_sf"/>
</dbReference>
<comment type="caution">
    <text evidence="2">The sequence shown here is derived from an EMBL/GenBank/DDBJ whole genome shotgun (WGS) entry which is preliminary data.</text>
</comment>
<dbReference type="Pfam" id="PF01527">
    <property type="entry name" value="HTH_Tnp_1"/>
    <property type="match status" value="1"/>
</dbReference>
<organism evidence="2 3">
    <name type="scientific">Algoriphagus oliviformis</name>
    <dbReference type="NCBI Taxonomy" id="2811231"/>
    <lineage>
        <taxon>Bacteria</taxon>
        <taxon>Pseudomonadati</taxon>
        <taxon>Bacteroidota</taxon>
        <taxon>Cytophagia</taxon>
        <taxon>Cytophagales</taxon>
        <taxon>Cyclobacteriaceae</taxon>
        <taxon>Algoriphagus</taxon>
    </lineage>
</organism>
<dbReference type="RefSeq" id="WP_206580492.1">
    <property type="nucleotide sequence ID" value="NZ_JAFKCT010000026.1"/>
</dbReference>
<evidence type="ECO:0000256" key="1">
    <source>
        <dbReference type="SAM" id="Coils"/>
    </source>
</evidence>
<feature type="coiled-coil region" evidence="1">
    <location>
        <begin position="67"/>
        <end position="94"/>
    </location>
</feature>
<gene>
    <name evidence="2" type="ORF">J0A68_22385</name>
</gene>
<dbReference type="InterPro" id="IPR002514">
    <property type="entry name" value="Transposase_8"/>
</dbReference>
<dbReference type="EMBL" id="JAFKCT010000026">
    <property type="protein sequence ID" value="MBN7813719.1"/>
    <property type="molecule type" value="Genomic_DNA"/>
</dbReference>
<dbReference type="Proteomes" id="UP000664317">
    <property type="component" value="Unassembled WGS sequence"/>
</dbReference>
<reference evidence="2 3" key="1">
    <citation type="submission" date="2021-03" db="EMBL/GenBank/DDBJ databases">
        <title>novel species isolated from a fishpond in China.</title>
        <authorList>
            <person name="Lu H."/>
            <person name="Cai Z."/>
        </authorList>
    </citation>
    <scope>NUCLEOTIDE SEQUENCE [LARGE SCALE GENOMIC DNA]</scope>
    <source>
        <strain evidence="2 3">H41</strain>
    </source>
</reference>
<accession>A0ABS3CAZ9</accession>
<keyword evidence="1" id="KW-0175">Coiled coil</keyword>
<proteinExistence type="predicted"/>
<evidence type="ECO:0000313" key="2">
    <source>
        <dbReference type="EMBL" id="MBN7813719.1"/>
    </source>
</evidence>
<sequence>MKNGLKIRQRRTFSEALRKQIVGQLERKEMSISEVSREYEVSKAAIYTWLYRYSGTLKKGTQMVMEKDSQEKNNQELKNRIKELEAALGRKSLEADLFRVIVDLASEEYKTDLKKTFGEQASNLPAK</sequence>
<keyword evidence="3" id="KW-1185">Reference proteome</keyword>